<gene>
    <name evidence="1" type="ORF">A0J61_07814</name>
</gene>
<dbReference type="STRING" id="101091.A0A1C7N4T4"/>
<keyword evidence="2" id="KW-1185">Reference proteome</keyword>
<name>A0A1C7N4T4_9FUNG</name>
<evidence type="ECO:0000313" key="2">
    <source>
        <dbReference type="Proteomes" id="UP000093000"/>
    </source>
</evidence>
<evidence type="ECO:0000313" key="1">
    <source>
        <dbReference type="EMBL" id="OBZ84132.1"/>
    </source>
</evidence>
<organism evidence="1 2">
    <name type="scientific">Choanephora cucurbitarum</name>
    <dbReference type="NCBI Taxonomy" id="101091"/>
    <lineage>
        <taxon>Eukaryota</taxon>
        <taxon>Fungi</taxon>
        <taxon>Fungi incertae sedis</taxon>
        <taxon>Mucoromycota</taxon>
        <taxon>Mucoromycotina</taxon>
        <taxon>Mucoromycetes</taxon>
        <taxon>Mucorales</taxon>
        <taxon>Mucorineae</taxon>
        <taxon>Choanephoraceae</taxon>
        <taxon>Choanephoroideae</taxon>
        <taxon>Choanephora</taxon>
    </lineage>
</organism>
<dbReference type="InParanoid" id="A0A1C7N4T4"/>
<comment type="caution">
    <text evidence="1">The sequence shown here is derived from an EMBL/GenBank/DDBJ whole genome shotgun (WGS) entry which is preliminary data.</text>
</comment>
<dbReference type="Proteomes" id="UP000093000">
    <property type="component" value="Unassembled WGS sequence"/>
</dbReference>
<sequence>MASAHFEVFELFNDLHACIGMDLAFTLGIGIYNIALDWEDKIEPVLPVIDPSPPSLNNDPCSTSQERERMMKQIEPFIEANRKIPAVNYCLSFKCQWIQIRS</sequence>
<reference evidence="1 2" key="1">
    <citation type="submission" date="2016-03" db="EMBL/GenBank/DDBJ databases">
        <title>Choanephora cucurbitarum.</title>
        <authorList>
            <person name="Min B."/>
            <person name="Park H."/>
            <person name="Park J.-H."/>
            <person name="Shin H.-D."/>
            <person name="Choi I.-G."/>
        </authorList>
    </citation>
    <scope>NUCLEOTIDE SEQUENCE [LARGE SCALE GENOMIC DNA]</scope>
    <source>
        <strain evidence="1 2">KUS-F28377</strain>
    </source>
</reference>
<accession>A0A1C7N4T4</accession>
<dbReference type="EMBL" id="LUGH01000551">
    <property type="protein sequence ID" value="OBZ84132.1"/>
    <property type="molecule type" value="Genomic_DNA"/>
</dbReference>
<protein>
    <submittedName>
        <fullName evidence="1">Uncharacterized protein</fullName>
    </submittedName>
</protein>
<proteinExistence type="predicted"/>
<dbReference type="AlphaFoldDB" id="A0A1C7N4T4"/>